<evidence type="ECO:0000313" key="3">
    <source>
        <dbReference type="EMBL" id="KAL1413826.1"/>
    </source>
</evidence>
<evidence type="ECO:0000313" key="4">
    <source>
        <dbReference type="Proteomes" id="UP001565368"/>
    </source>
</evidence>
<feature type="chain" id="PRO_5045520224" evidence="2">
    <location>
        <begin position="19"/>
        <end position="527"/>
    </location>
</feature>
<dbReference type="EMBL" id="JBBXJM010000001">
    <property type="protein sequence ID" value="KAL1413826.1"/>
    <property type="molecule type" value="Genomic_DNA"/>
</dbReference>
<feature type="compositionally biased region" description="Pro residues" evidence="1">
    <location>
        <begin position="274"/>
        <end position="283"/>
    </location>
</feature>
<sequence length="527" mass="54889">MIRILTILFAIQALLVAGRPLAQPPRLDVVLGHDDGALLKVAAGSDELIAPPSALPLEDAEVPIMQKRQQFPWTMPGDIPMDIRDAVRGLLNNVGWPPSTAGFERLLTELHGQINSQYHDRVQLEQVFRRLNGVRAVIRATINSQLPADVLPADGNDQGQTPTTPAAEETPSPSPDEQPATEAPTESPSEETVPTSTEEAATPTEAPASSTEEVPTSTEQPFTEEVPTSTEQPSTTEQPAEQPSSTEQPPPTEQPTSTEQPSTTEQPFTTEQPSPEPTEPEPTPTTESQAPPSEPPAPTTTSVEMCNRVGPKEKPVWVPCASMVFTHSPAEDPTTAASEQPPPEPAPTPNQDGKLCPIPNPSEKGGPPLWIPCRPGEGETPADTPAAAPTEAPAQEATSASPESGLCTQGGMVPFVVRCPLNAAPNITASVDAAVKVSASVSVTTALPSSAQSVSAQPTVSASVIATTSGLSSAASSAALTSSVVSVTEATPTPSAPSPAATTSKPAKKKCPPHRRRIRVAGPALLR</sequence>
<keyword evidence="2" id="KW-0732">Signal</keyword>
<feature type="compositionally biased region" description="Low complexity" evidence="1">
    <location>
        <begin position="482"/>
        <end position="505"/>
    </location>
</feature>
<accession>A0ABR3QGJ3</accession>
<keyword evidence="4" id="KW-1185">Reference proteome</keyword>
<organism evidence="3 4">
    <name type="scientific">Vanrija albida</name>
    <dbReference type="NCBI Taxonomy" id="181172"/>
    <lineage>
        <taxon>Eukaryota</taxon>
        <taxon>Fungi</taxon>
        <taxon>Dikarya</taxon>
        <taxon>Basidiomycota</taxon>
        <taxon>Agaricomycotina</taxon>
        <taxon>Tremellomycetes</taxon>
        <taxon>Trichosporonales</taxon>
        <taxon>Trichosporonaceae</taxon>
        <taxon>Vanrija</taxon>
    </lineage>
</organism>
<feature type="compositionally biased region" description="Low complexity" evidence="1">
    <location>
        <begin position="254"/>
        <end position="273"/>
    </location>
</feature>
<evidence type="ECO:0000256" key="2">
    <source>
        <dbReference type="SAM" id="SignalP"/>
    </source>
</evidence>
<feature type="compositionally biased region" description="Polar residues" evidence="1">
    <location>
        <begin position="214"/>
        <end position="236"/>
    </location>
</feature>
<feature type="signal peptide" evidence="2">
    <location>
        <begin position="1"/>
        <end position="18"/>
    </location>
</feature>
<feature type="compositionally biased region" description="Low complexity" evidence="1">
    <location>
        <begin position="379"/>
        <end position="404"/>
    </location>
</feature>
<proteinExistence type="predicted"/>
<feature type="region of interest" description="Disordered" evidence="1">
    <location>
        <begin position="327"/>
        <end position="407"/>
    </location>
</feature>
<feature type="compositionally biased region" description="Low complexity" evidence="1">
    <location>
        <begin position="161"/>
        <end position="171"/>
    </location>
</feature>
<reference evidence="3 4" key="1">
    <citation type="submission" date="2023-08" db="EMBL/GenBank/DDBJ databases">
        <title>Annotated Genome Sequence of Vanrija albida AlHP1.</title>
        <authorList>
            <person name="Herzog R."/>
        </authorList>
    </citation>
    <scope>NUCLEOTIDE SEQUENCE [LARGE SCALE GENOMIC DNA]</scope>
    <source>
        <strain evidence="3 4">AlHP1</strain>
    </source>
</reference>
<comment type="caution">
    <text evidence="3">The sequence shown here is derived from an EMBL/GenBank/DDBJ whole genome shotgun (WGS) entry which is preliminary data.</text>
</comment>
<feature type="compositionally biased region" description="Low complexity" evidence="1">
    <location>
        <begin position="180"/>
        <end position="213"/>
    </location>
</feature>
<evidence type="ECO:0000256" key="1">
    <source>
        <dbReference type="SAM" id="MobiDB-lite"/>
    </source>
</evidence>
<feature type="compositionally biased region" description="Basic residues" evidence="1">
    <location>
        <begin position="506"/>
        <end position="519"/>
    </location>
</feature>
<protein>
    <submittedName>
        <fullName evidence="3">Uncharacterized protein</fullName>
    </submittedName>
</protein>
<gene>
    <name evidence="3" type="ORF">Q8F55_001610</name>
</gene>
<feature type="region of interest" description="Disordered" evidence="1">
    <location>
        <begin position="148"/>
        <end position="308"/>
    </location>
</feature>
<feature type="compositionally biased region" description="Low complexity" evidence="1">
    <location>
        <begin position="237"/>
        <end position="247"/>
    </location>
</feature>
<name>A0ABR3QGJ3_9TREE</name>
<dbReference type="GeneID" id="95982653"/>
<feature type="region of interest" description="Disordered" evidence="1">
    <location>
        <begin position="482"/>
        <end position="527"/>
    </location>
</feature>
<dbReference type="Proteomes" id="UP001565368">
    <property type="component" value="Unassembled WGS sequence"/>
</dbReference>
<dbReference type="RefSeq" id="XP_069213770.1">
    <property type="nucleotide sequence ID" value="XM_069350226.1"/>
</dbReference>